<reference evidence="6" key="1">
    <citation type="submission" date="2022-04" db="EMBL/GenBank/DDBJ databases">
        <title>Complete genome of Methanoplanus endosymbiosus DSM 3599.</title>
        <authorList>
            <person name="Chen S.-C."/>
            <person name="You Y.-T."/>
            <person name="Zhou Y.-Z."/>
            <person name="Lai M.-C."/>
        </authorList>
    </citation>
    <scope>NUCLEOTIDE SEQUENCE</scope>
    <source>
        <strain evidence="6">DSM 3599</strain>
    </source>
</reference>
<keyword evidence="7" id="KW-1185">Reference proteome</keyword>
<evidence type="ECO:0000259" key="5">
    <source>
        <dbReference type="Pfam" id="PF04060"/>
    </source>
</evidence>
<keyword evidence="3" id="KW-0408">Iron</keyword>
<evidence type="ECO:0000256" key="2">
    <source>
        <dbReference type="ARBA" id="ARBA00022723"/>
    </source>
</evidence>
<dbReference type="Pfam" id="PF04060">
    <property type="entry name" value="FeS"/>
    <property type="match status" value="1"/>
</dbReference>
<evidence type="ECO:0000256" key="3">
    <source>
        <dbReference type="ARBA" id="ARBA00023004"/>
    </source>
</evidence>
<proteinExistence type="predicted"/>
<keyword evidence="4" id="KW-0411">Iron-sulfur</keyword>
<feature type="domain" description="4Fe-4S" evidence="5">
    <location>
        <begin position="7"/>
        <end position="38"/>
    </location>
</feature>
<dbReference type="GeneID" id="74308893"/>
<dbReference type="KEGG" id="mend:L6E24_14270"/>
<dbReference type="GO" id="GO:0051539">
    <property type="term" value="F:4 iron, 4 sulfur cluster binding"/>
    <property type="evidence" value="ECO:0007669"/>
    <property type="project" value="UniProtKB-KW"/>
</dbReference>
<dbReference type="RefSeq" id="WP_257744047.1">
    <property type="nucleotide sequence ID" value="NZ_CP096115.1"/>
</dbReference>
<dbReference type="InterPro" id="IPR007202">
    <property type="entry name" value="4Fe-4S_dom"/>
</dbReference>
<evidence type="ECO:0000313" key="7">
    <source>
        <dbReference type="Proteomes" id="UP001060368"/>
    </source>
</evidence>
<name>A0A9E7TLM2_9EURY</name>
<gene>
    <name evidence="6" type="ORF">L6E24_14270</name>
</gene>
<dbReference type="EMBL" id="CP096115">
    <property type="protein sequence ID" value="UUX93915.1"/>
    <property type="molecule type" value="Genomic_DNA"/>
</dbReference>
<keyword evidence="2" id="KW-0479">Metal-binding</keyword>
<dbReference type="Proteomes" id="UP001060368">
    <property type="component" value="Chromosome"/>
</dbReference>
<evidence type="ECO:0000313" key="6">
    <source>
        <dbReference type="EMBL" id="UUX93915.1"/>
    </source>
</evidence>
<keyword evidence="1" id="KW-0004">4Fe-4S</keyword>
<sequence length="210" mass="23108">MAGWQPPGKDCGRCGCPECSEFIILLKSGKKVLTDCPFYRPESEPVLINIAGDTNYKDTDIIGNSLDFILHALPGEPSARKVVQPFRPDLVEKWNIIPGDIVLGRPEGAGCPVQHVLSVIDADSVTGVLTTHVVSPLIARDPKRDVKDIKAYNMIAFEGIAETKRNPPVFGMRQRFLPGYCMMHLGHTGLVNMVLKRPSGVHIRVEDIII</sequence>
<dbReference type="Gene3D" id="1.10.15.40">
    <property type="entry name" value="Electron transport complex subunit B, putative Fe-S cluster"/>
    <property type="match status" value="1"/>
</dbReference>
<accession>A0A9E7TLM2</accession>
<protein>
    <submittedName>
        <fullName evidence="6">Fe-S cluster protein</fullName>
    </submittedName>
</protein>
<evidence type="ECO:0000256" key="4">
    <source>
        <dbReference type="ARBA" id="ARBA00023014"/>
    </source>
</evidence>
<evidence type="ECO:0000256" key="1">
    <source>
        <dbReference type="ARBA" id="ARBA00022485"/>
    </source>
</evidence>
<organism evidence="6 7">
    <name type="scientific">Methanoplanus endosymbiosus</name>
    <dbReference type="NCBI Taxonomy" id="33865"/>
    <lineage>
        <taxon>Archaea</taxon>
        <taxon>Methanobacteriati</taxon>
        <taxon>Methanobacteriota</taxon>
        <taxon>Stenosarchaea group</taxon>
        <taxon>Methanomicrobia</taxon>
        <taxon>Methanomicrobiales</taxon>
        <taxon>Methanomicrobiaceae</taxon>
        <taxon>Methanoplanus</taxon>
    </lineage>
</organism>
<dbReference type="AlphaFoldDB" id="A0A9E7TLM2"/>
<dbReference type="GO" id="GO:0046872">
    <property type="term" value="F:metal ion binding"/>
    <property type="evidence" value="ECO:0007669"/>
    <property type="project" value="UniProtKB-KW"/>
</dbReference>